<proteinExistence type="predicted"/>
<dbReference type="EMBL" id="JASPKZ010000824">
    <property type="protein sequence ID" value="KAJ9599274.1"/>
    <property type="molecule type" value="Genomic_DNA"/>
</dbReference>
<evidence type="ECO:0000313" key="1">
    <source>
        <dbReference type="EMBL" id="KAJ9599274.1"/>
    </source>
</evidence>
<reference evidence="1" key="2">
    <citation type="submission" date="2023-05" db="EMBL/GenBank/DDBJ databases">
        <authorList>
            <person name="Fouks B."/>
        </authorList>
    </citation>
    <scope>NUCLEOTIDE SEQUENCE</scope>
    <source>
        <strain evidence="1">Stay&amp;Tobe</strain>
        <tissue evidence="1">Testes</tissue>
    </source>
</reference>
<organism evidence="1 2">
    <name type="scientific">Diploptera punctata</name>
    <name type="common">Pacific beetle cockroach</name>
    <dbReference type="NCBI Taxonomy" id="6984"/>
    <lineage>
        <taxon>Eukaryota</taxon>
        <taxon>Metazoa</taxon>
        <taxon>Ecdysozoa</taxon>
        <taxon>Arthropoda</taxon>
        <taxon>Hexapoda</taxon>
        <taxon>Insecta</taxon>
        <taxon>Pterygota</taxon>
        <taxon>Neoptera</taxon>
        <taxon>Polyneoptera</taxon>
        <taxon>Dictyoptera</taxon>
        <taxon>Blattodea</taxon>
        <taxon>Blaberoidea</taxon>
        <taxon>Blaberidae</taxon>
        <taxon>Diplopterinae</taxon>
        <taxon>Diploptera</taxon>
    </lineage>
</organism>
<evidence type="ECO:0000313" key="2">
    <source>
        <dbReference type="Proteomes" id="UP001233999"/>
    </source>
</evidence>
<dbReference type="Proteomes" id="UP001233999">
    <property type="component" value="Unassembled WGS sequence"/>
</dbReference>
<protein>
    <submittedName>
        <fullName evidence="1">Uncharacterized protein</fullName>
    </submittedName>
</protein>
<reference evidence="1" key="1">
    <citation type="journal article" date="2023" name="IScience">
        <title>Live-bearing cockroach genome reveals convergent evolutionary mechanisms linked to viviparity in insects and beyond.</title>
        <authorList>
            <person name="Fouks B."/>
            <person name="Harrison M.C."/>
            <person name="Mikhailova A.A."/>
            <person name="Marchal E."/>
            <person name="English S."/>
            <person name="Carruthers M."/>
            <person name="Jennings E.C."/>
            <person name="Chiamaka E.L."/>
            <person name="Frigard R.A."/>
            <person name="Pippel M."/>
            <person name="Attardo G.M."/>
            <person name="Benoit J.B."/>
            <person name="Bornberg-Bauer E."/>
            <person name="Tobe S.S."/>
        </authorList>
    </citation>
    <scope>NUCLEOTIDE SEQUENCE</scope>
    <source>
        <strain evidence="1">Stay&amp;Tobe</strain>
    </source>
</reference>
<name>A0AAD8AHF8_DIPPU</name>
<accession>A0AAD8AHF8</accession>
<feature type="non-terminal residue" evidence="1">
    <location>
        <position position="75"/>
    </location>
</feature>
<sequence>FRSLNCTLDRHSIKLDSDLTLLGQIYMQKIFSSFGFILQWANGRKNDEILSATCKGFASIPGKFMNLFQSIITFE</sequence>
<comment type="caution">
    <text evidence="1">The sequence shown here is derived from an EMBL/GenBank/DDBJ whole genome shotgun (WGS) entry which is preliminary data.</text>
</comment>
<gene>
    <name evidence="1" type="ORF">L9F63_010244</name>
</gene>
<dbReference type="AlphaFoldDB" id="A0AAD8AHF8"/>
<keyword evidence="2" id="KW-1185">Reference proteome</keyword>
<feature type="non-terminal residue" evidence="1">
    <location>
        <position position="1"/>
    </location>
</feature>